<dbReference type="SUPFAM" id="SSF52058">
    <property type="entry name" value="L domain-like"/>
    <property type="match status" value="1"/>
</dbReference>
<dbReference type="Pfam" id="PF13855">
    <property type="entry name" value="LRR_8"/>
    <property type="match status" value="1"/>
</dbReference>
<keyword evidence="1" id="KW-0433">Leucine-rich repeat</keyword>
<dbReference type="InterPro" id="IPR032675">
    <property type="entry name" value="LRR_dom_sf"/>
</dbReference>
<dbReference type="Pfam" id="PF08477">
    <property type="entry name" value="Roc"/>
    <property type="match status" value="1"/>
</dbReference>
<keyword evidence="2" id="KW-0677">Repeat</keyword>
<evidence type="ECO:0000313" key="5">
    <source>
        <dbReference type="Proteomes" id="UP000515152"/>
    </source>
</evidence>
<dbReference type="InterPro" id="IPR050216">
    <property type="entry name" value="LRR_domain-containing"/>
</dbReference>
<dbReference type="Gene3D" id="3.40.50.300">
    <property type="entry name" value="P-loop containing nucleotide triphosphate hydrolases"/>
    <property type="match status" value="1"/>
</dbReference>
<dbReference type="PANTHER" id="PTHR48051">
    <property type="match status" value="1"/>
</dbReference>
<dbReference type="AlphaFoldDB" id="A0A6P8FPQ8"/>
<gene>
    <name evidence="6" type="primary">si:ch211-210p4.6</name>
</gene>
<dbReference type="Gene3D" id="3.80.10.10">
    <property type="entry name" value="Ribonuclease Inhibitor"/>
    <property type="match status" value="1"/>
</dbReference>
<feature type="domain" description="Roc" evidence="4">
    <location>
        <begin position="204"/>
        <end position="420"/>
    </location>
</feature>
<dbReference type="InterPro" id="IPR036388">
    <property type="entry name" value="WH-like_DNA-bd_sf"/>
</dbReference>
<dbReference type="InterPro" id="IPR027417">
    <property type="entry name" value="P-loop_NTPase"/>
</dbReference>
<name>A0A6P8FPQ8_CLUHA</name>
<protein>
    <submittedName>
        <fullName evidence="6">Malignant fibrous histiocytoma-amplified sequence 1</fullName>
    </submittedName>
</protein>
<dbReference type="InterPro" id="IPR001611">
    <property type="entry name" value="Leu-rich_rpt"/>
</dbReference>
<evidence type="ECO:0000259" key="4">
    <source>
        <dbReference type="PROSITE" id="PS51424"/>
    </source>
</evidence>
<accession>A0A6P8FPQ8</accession>
<dbReference type="InterPro" id="IPR003591">
    <property type="entry name" value="Leu-rich_rpt_typical-subtyp"/>
</dbReference>
<dbReference type="PROSITE" id="PS51424">
    <property type="entry name" value="ROC"/>
    <property type="match status" value="1"/>
</dbReference>
<proteinExistence type="predicted"/>
<keyword evidence="5" id="KW-1185">Reference proteome</keyword>
<evidence type="ECO:0000313" key="6">
    <source>
        <dbReference type="RefSeq" id="XP_031425546.1"/>
    </source>
</evidence>
<dbReference type="GO" id="GO:0000166">
    <property type="term" value="F:nucleotide binding"/>
    <property type="evidence" value="ECO:0007669"/>
    <property type="project" value="UniProtKB-KW"/>
</dbReference>
<sequence>MSLSNGPNQQTTRDFAGRKLKTLPKSILDNNENISKVDLQQNRLKQVSGISKLVNLTDLNLSRNELLDFPEEIRQLHHLKKLYINQNNIKCIPDNVFPSLQQLQFLKLSTNRLTELPSDINQCLSLSYLNVSNNYLKDLQALVGLPNLHDLYVEKNRLTDLPEELFVNLTMFKATGNPLRKPPGEVCVGGLKDIRSYFTMLRDSSSTVKTIKTMFLGSSMAGKSTLCRSFQQCCPVKVDEADRTVGIEITEVERGGVRFLFWDFAGQEEYYITHHVFITPQAFVILAIDLSSYDSTDPQSFKDHVSFWISNIQLRVPDSVVLPVGTHIDQCQDQMDIDRKKKDIDSKLQNMLSDRIEALELRKEELQESDDPSLFSDQMDDLSRLTDYNLKVLDLLLVDCTKPENIQMFQDHTLKQVTNKDNFPSIERILPGIYQEVEEHIQDLLRKDDIPQHGRVNLSDLLEIYISQKDLDPQNFKCILRYLHQIGVIVWYEEIPSLKEDVFVKPSVLIALFKAIIRHDLVKQIREIPMQQLRRNKILNKDRETWVSDYEEKATLHNVAISILVRKELETLDVADVDLVVGDGNRPGILLCLLQHFEVCLPTKITSPLNPEAPEFHPSRTWVASKPCVYDPDNACMFPSYLKNNHTVLKIWGEDKLSDLNVHIYFTPEIPYGFLHRLIIKTCPLYPCHWVGKDHCCFRSGNNLTLIKAKTVNEDQYIEIRCKEENDIDIKKSWQMIREIMFKIDQLAQEWPGLCQLVHSPCKERGCSAYFQWRDWKDWMKSSGSGNSGSTQEEKMTCRNGHTRRTELIYPRGLFNSDST</sequence>
<dbReference type="Proteomes" id="UP000515152">
    <property type="component" value="Chromosome 6"/>
</dbReference>
<dbReference type="SUPFAM" id="SSF52540">
    <property type="entry name" value="P-loop containing nucleoside triphosphate hydrolases"/>
    <property type="match status" value="1"/>
</dbReference>
<evidence type="ECO:0000256" key="1">
    <source>
        <dbReference type="ARBA" id="ARBA00022614"/>
    </source>
</evidence>
<dbReference type="OrthoDB" id="40118at2759"/>
<dbReference type="InterPro" id="IPR020859">
    <property type="entry name" value="ROC"/>
</dbReference>
<organism evidence="5 6">
    <name type="scientific">Clupea harengus</name>
    <name type="common">Atlantic herring</name>
    <dbReference type="NCBI Taxonomy" id="7950"/>
    <lineage>
        <taxon>Eukaryota</taxon>
        <taxon>Metazoa</taxon>
        <taxon>Chordata</taxon>
        <taxon>Craniata</taxon>
        <taxon>Vertebrata</taxon>
        <taxon>Euteleostomi</taxon>
        <taxon>Actinopterygii</taxon>
        <taxon>Neopterygii</taxon>
        <taxon>Teleostei</taxon>
        <taxon>Clupei</taxon>
        <taxon>Clupeiformes</taxon>
        <taxon>Clupeoidei</taxon>
        <taxon>Clupeidae</taxon>
        <taxon>Clupea</taxon>
    </lineage>
</organism>
<dbReference type="PANTHER" id="PTHR48051:SF55">
    <property type="entry name" value="MALIGNANT FIBROUS HISTIOCYTOMA-AMPLIFIED SEQUENCE 1 HOMOLOG"/>
    <property type="match status" value="1"/>
</dbReference>
<dbReference type="RefSeq" id="XP_031425546.1">
    <property type="nucleotide sequence ID" value="XM_031569686.1"/>
</dbReference>
<dbReference type="GeneID" id="105889026"/>
<reference evidence="6" key="1">
    <citation type="submission" date="2025-08" db="UniProtKB">
        <authorList>
            <consortium name="RefSeq"/>
        </authorList>
    </citation>
    <scope>IDENTIFICATION</scope>
</reference>
<dbReference type="PROSITE" id="PS51450">
    <property type="entry name" value="LRR"/>
    <property type="match status" value="3"/>
</dbReference>
<evidence type="ECO:0000256" key="2">
    <source>
        <dbReference type="ARBA" id="ARBA00022737"/>
    </source>
</evidence>
<dbReference type="KEGG" id="char:105889026"/>
<dbReference type="Gene3D" id="1.10.10.10">
    <property type="entry name" value="Winged helix-like DNA-binding domain superfamily/Winged helix DNA-binding domain"/>
    <property type="match status" value="1"/>
</dbReference>
<dbReference type="SMART" id="SM00369">
    <property type="entry name" value="LRR_TYP"/>
    <property type="match status" value="4"/>
</dbReference>
<dbReference type="SMART" id="SM00364">
    <property type="entry name" value="LRR_BAC"/>
    <property type="match status" value="5"/>
</dbReference>
<evidence type="ECO:0000256" key="3">
    <source>
        <dbReference type="ARBA" id="ARBA00022741"/>
    </source>
</evidence>
<dbReference type="GO" id="GO:0009966">
    <property type="term" value="P:regulation of signal transduction"/>
    <property type="evidence" value="ECO:0007669"/>
    <property type="project" value="UniProtKB-ARBA"/>
</dbReference>
<dbReference type="GO" id="GO:0005737">
    <property type="term" value="C:cytoplasm"/>
    <property type="evidence" value="ECO:0007669"/>
    <property type="project" value="TreeGrafter"/>
</dbReference>
<keyword evidence="3" id="KW-0547">Nucleotide-binding</keyword>